<dbReference type="SUPFAM" id="SSF48208">
    <property type="entry name" value="Six-hairpin glycosidases"/>
    <property type="match status" value="1"/>
</dbReference>
<name>A0A840P622_9ACTN</name>
<dbReference type="EMBL" id="JACHGN010000002">
    <property type="protein sequence ID" value="MBB5131455.1"/>
    <property type="molecule type" value="Genomic_DNA"/>
</dbReference>
<accession>A0A840P622</accession>
<sequence>MIALAGLRVEHRVRPVGVDVTPRFSWILTGGGRGAEQISYRLRVAAGGEEVWDSGTVRRRRTYGIEYAGPPLPAATACDWTVEVETTHGPARAGSRFHTGLFTEADWAGAAWIGRAGPARGAPLLRAEFDPGGPVRAALLFVAAGGYAEVTVNGAPAGPGPLSPGFTDYEERVQYTGVEAGHLLREGPNTITVELGRGFYGTAAANTWDWHTAPWHGEPRVRLLLVADLADGTRRTFASSPSWLLADGPTTYDDPYGGESHDARLAAPREWRPADVLPAPAGRLVGQRQQPIAVTGELRPEEITEPAPGVYVARFPRVIAGRLALRARGPAGTRITVRYGERLTAAGRPNYDDDKGYYDGRFQTDELTLAGTGEERWASRFSWKGFQYAEITGWPGTPGPGDLVAQVLHNDVPVTGHFSCSDPALTRLHELTVATVLNNLHGLPTDTPKYEKNGWTGDGMLGAELFLRNLDCHELLAKWVDDIADTRRGNGAPEVIAPHGGWRMDWSPAPPWHAAYVLIPWWLYRYRGDERVLREHYPGMLDYVRFELARSPGGIADTTLGDWVSPETDPGGGNAPEDRRVAATAYLYLMLATLARAAGALGREEDARALRADADRVRAAFRARFLHEDGVVRGEGDAGFRQTHNVLAVAFGLVEGEEAARAAGAVAADARARGGHLNTGALGTKYLLPVLTDHGHAALAYEIAVNPEFPGWGFWLANGATTLWEHWSAESRSRGHYFLGTIDDWLFTHVAGLRQDGPGELTVRPALTGVLTSARAEVVTPYGPARVDWHRDGGPLTVSVSVPVGARALVRLPAGRLGHECREAAGVEEAAAPPGEIALRVRSGEYTFTLR</sequence>
<dbReference type="PIRSF" id="PIRSF010631">
    <property type="entry name" value="A-rhamnsds"/>
    <property type="match status" value="1"/>
</dbReference>
<organism evidence="8 9">
    <name type="scientific">Thermocatellispora tengchongensis</name>
    <dbReference type="NCBI Taxonomy" id="1073253"/>
    <lineage>
        <taxon>Bacteria</taxon>
        <taxon>Bacillati</taxon>
        <taxon>Actinomycetota</taxon>
        <taxon>Actinomycetes</taxon>
        <taxon>Streptosporangiales</taxon>
        <taxon>Streptosporangiaceae</taxon>
        <taxon>Thermocatellispora</taxon>
    </lineage>
</organism>
<dbReference type="PANTHER" id="PTHR33307:SF6">
    <property type="entry name" value="ALPHA-RHAMNOSIDASE (EUROFUNG)-RELATED"/>
    <property type="match status" value="1"/>
</dbReference>
<feature type="domain" description="Alpha-L-rhamnosidase concanavalin-like" evidence="4">
    <location>
        <begin position="307"/>
        <end position="409"/>
    </location>
</feature>
<dbReference type="InterPro" id="IPR013737">
    <property type="entry name" value="Bac_rhamnosid_N"/>
</dbReference>
<evidence type="ECO:0000256" key="1">
    <source>
        <dbReference type="ARBA" id="ARBA00001445"/>
    </source>
</evidence>
<dbReference type="Gene3D" id="2.60.120.260">
    <property type="entry name" value="Galactose-binding domain-like"/>
    <property type="match status" value="2"/>
</dbReference>
<dbReference type="GO" id="GO:0005975">
    <property type="term" value="P:carbohydrate metabolic process"/>
    <property type="evidence" value="ECO:0007669"/>
    <property type="project" value="InterPro"/>
</dbReference>
<evidence type="ECO:0000259" key="7">
    <source>
        <dbReference type="Pfam" id="PF17390"/>
    </source>
</evidence>
<dbReference type="InterPro" id="IPR008902">
    <property type="entry name" value="Rhamnosid_concanavalin"/>
</dbReference>
<dbReference type="Proteomes" id="UP000578449">
    <property type="component" value="Unassembled WGS sequence"/>
</dbReference>
<evidence type="ECO:0000259" key="5">
    <source>
        <dbReference type="Pfam" id="PF08531"/>
    </source>
</evidence>
<dbReference type="RefSeq" id="WP_185048277.1">
    <property type="nucleotide sequence ID" value="NZ_BAABIX010000022.1"/>
</dbReference>
<dbReference type="PANTHER" id="PTHR33307">
    <property type="entry name" value="ALPHA-RHAMNOSIDASE (EUROFUNG)"/>
    <property type="match status" value="1"/>
</dbReference>
<gene>
    <name evidence="8" type="ORF">HNP84_001161</name>
</gene>
<comment type="catalytic activity">
    <reaction evidence="1">
        <text>Hydrolysis of terminal non-reducing alpha-L-rhamnose residues in alpha-L-rhamnosides.</text>
        <dbReference type="EC" id="3.2.1.40"/>
    </reaction>
</comment>
<dbReference type="InterPro" id="IPR008928">
    <property type="entry name" value="6-hairpin_glycosidase_sf"/>
</dbReference>
<keyword evidence="9" id="KW-1185">Reference proteome</keyword>
<dbReference type="InterPro" id="IPR012341">
    <property type="entry name" value="6hp_glycosidase-like_sf"/>
</dbReference>
<keyword evidence="3 8" id="KW-0378">Hydrolase</keyword>
<evidence type="ECO:0000313" key="8">
    <source>
        <dbReference type="EMBL" id="MBB5131455.1"/>
    </source>
</evidence>
<dbReference type="Pfam" id="PF17389">
    <property type="entry name" value="Bac_rhamnosid6H"/>
    <property type="match status" value="1"/>
</dbReference>
<dbReference type="Gene3D" id="1.50.10.10">
    <property type="match status" value="1"/>
</dbReference>
<dbReference type="Pfam" id="PF08531">
    <property type="entry name" value="Bac_rhamnosid_N"/>
    <property type="match status" value="1"/>
</dbReference>
<proteinExistence type="predicted"/>
<feature type="domain" description="Alpha-L-rhamnosidase six-hairpin glycosidase" evidence="6">
    <location>
        <begin position="415"/>
        <end position="750"/>
    </location>
</feature>
<evidence type="ECO:0000256" key="2">
    <source>
        <dbReference type="ARBA" id="ARBA00012652"/>
    </source>
</evidence>
<keyword evidence="8" id="KW-0326">Glycosidase</keyword>
<feature type="domain" description="Bacterial alpha-L-rhamnosidase N-terminal" evidence="5">
    <location>
        <begin position="135"/>
        <end position="295"/>
    </location>
</feature>
<evidence type="ECO:0000259" key="4">
    <source>
        <dbReference type="Pfam" id="PF05592"/>
    </source>
</evidence>
<dbReference type="AlphaFoldDB" id="A0A840P622"/>
<dbReference type="Pfam" id="PF17390">
    <property type="entry name" value="Bac_rhamnosid_C"/>
    <property type="match status" value="1"/>
</dbReference>
<dbReference type="Pfam" id="PF05592">
    <property type="entry name" value="Bac_rhamnosid"/>
    <property type="match status" value="1"/>
</dbReference>
<feature type="domain" description="Alpha-L-rhamnosidase C-terminal" evidence="7">
    <location>
        <begin position="752"/>
        <end position="816"/>
    </location>
</feature>
<evidence type="ECO:0000313" key="9">
    <source>
        <dbReference type="Proteomes" id="UP000578449"/>
    </source>
</evidence>
<dbReference type="Pfam" id="PF25788">
    <property type="entry name" value="Ig_Rha78A_N"/>
    <property type="match status" value="1"/>
</dbReference>
<dbReference type="Gene3D" id="2.60.420.10">
    <property type="entry name" value="Maltose phosphorylase, domain 3"/>
    <property type="match status" value="1"/>
</dbReference>
<dbReference type="InterPro" id="IPR035398">
    <property type="entry name" value="Bac_rhamnosid_C"/>
</dbReference>
<dbReference type="InterPro" id="IPR016007">
    <property type="entry name" value="Alpha_rhamnosid"/>
</dbReference>
<evidence type="ECO:0000259" key="6">
    <source>
        <dbReference type="Pfam" id="PF17389"/>
    </source>
</evidence>
<protein>
    <recommendedName>
        <fullName evidence="2">alpha-L-rhamnosidase</fullName>
        <ecNumber evidence="2">3.2.1.40</ecNumber>
    </recommendedName>
</protein>
<comment type="caution">
    <text evidence="8">The sequence shown here is derived from an EMBL/GenBank/DDBJ whole genome shotgun (WGS) entry which is preliminary data.</text>
</comment>
<dbReference type="EC" id="3.2.1.40" evidence="2"/>
<dbReference type="Gene3D" id="2.60.40.10">
    <property type="entry name" value="Immunoglobulins"/>
    <property type="match status" value="1"/>
</dbReference>
<reference evidence="8 9" key="1">
    <citation type="submission" date="2020-08" db="EMBL/GenBank/DDBJ databases">
        <title>Genomic Encyclopedia of Type Strains, Phase IV (KMG-IV): sequencing the most valuable type-strain genomes for metagenomic binning, comparative biology and taxonomic classification.</title>
        <authorList>
            <person name="Goeker M."/>
        </authorList>
    </citation>
    <scope>NUCLEOTIDE SEQUENCE [LARGE SCALE GENOMIC DNA]</scope>
    <source>
        <strain evidence="8 9">DSM 45615</strain>
    </source>
</reference>
<dbReference type="GO" id="GO:0030596">
    <property type="term" value="F:alpha-L-rhamnosidase activity"/>
    <property type="evidence" value="ECO:0007669"/>
    <property type="project" value="UniProtKB-EC"/>
</dbReference>
<dbReference type="InterPro" id="IPR035396">
    <property type="entry name" value="Bac_rhamnosid6H"/>
</dbReference>
<dbReference type="InterPro" id="IPR013783">
    <property type="entry name" value="Ig-like_fold"/>
</dbReference>
<evidence type="ECO:0000256" key="3">
    <source>
        <dbReference type="ARBA" id="ARBA00022801"/>
    </source>
</evidence>